<dbReference type="InterPro" id="IPR003903">
    <property type="entry name" value="UIM_dom"/>
</dbReference>
<feature type="compositionally biased region" description="Basic residues" evidence="3">
    <location>
        <begin position="443"/>
        <end position="453"/>
    </location>
</feature>
<dbReference type="Proteomes" id="UP000326396">
    <property type="component" value="Linkage Group LG12"/>
</dbReference>
<evidence type="ECO:0000256" key="3">
    <source>
        <dbReference type="SAM" id="MobiDB-lite"/>
    </source>
</evidence>
<evidence type="ECO:0000313" key="5">
    <source>
        <dbReference type="EMBL" id="KAD6453503.1"/>
    </source>
</evidence>
<dbReference type="InterPro" id="IPR050730">
    <property type="entry name" value="UBX_domain-protein"/>
</dbReference>
<feature type="compositionally biased region" description="Basic and acidic residues" evidence="3">
    <location>
        <begin position="397"/>
        <end position="409"/>
    </location>
</feature>
<sequence>MATPNQESIDKFISFTRSSKSVAIQKLTEHGGNLNEAVNAHFTEGDRNISEQHVATLQDVFMDNRKPIDLEDVSRLRLSSSIKYGEDIEGLDTNSSSSFQQPPDYSIEEEMIRAAIEASKQDSQMGLGDEALHLARQSQLEDAELAKAVSLSLKTAEQEKALRQLGSDVGPSEPRGSKLVEVEDLDTLTSLNGRLEVESSSIPHEVEEAEEQPLVRNRSRLMSSRSIDSAEDILEELEQQLAGKEASLPHEPTSDDENAVTLLVRMPDGSRRGRRFLRSDKLQHLFSFIDVARVAKPGTYRLLEDSSHVPEKKATTGVVVSIKESSPALLQFKKLLGSVPDRFIAIVALVEQFADLSFMSFQEAIGRLKAFEERIKPKDEGASSKDNQRMLTYDDWQAKKKQEGTKEPGRGGGSTSSRGRGRGSGGGGRGRGNELNQNTYQQRKSKDKSKVKCLRLSGVTTWGTMPPIVPPGRNKTKQALPKQGKMGQP</sequence>
<proteinExistence type="predicted"/>
<name>A0A5N6PHM9_9ASTR</name>
<dbReference type="GO" id="GO:0043130">
    <property type="term" value="F:ubiquitin binding"/>
    <property type="evidence" value="ECO:0007669"/>
    <property type="project" value="TreeGrafter"/>
</dbReference>
<evidence type="ECO:0000256" key="1">
    <source>
        <dbReference type="ARBA" id="ARBA00022786"/>
    </source>
</evidence>
<accession>A0A5N6PHM9</accession>
<keyword evidence="1" id="KW-0833">Ubl conjugation pathway</keyword>
<dbReference type="CDD" id="cd01767">
    <property type="entry name" value="UBX"/>
    <property type="match status" value="1"/>
</dbReference>
<dbReference type="EMBL" id="SZYD01000004">
    <property type="protein sequence ID" value="KAD6453503.1"/>
    <property type="molecule type" value="Genomic_DNA"/>
</dbReference>
<protein>
    <recommendedName>
        <fullName evidence="4">UBX domain-containing protein</fullName>
    </recommendedName>
</protein>
<dbReference type="InterPro" id="IPR001012">
    <property type="entry name" value="UBX_dom"/>
</dbReference>
<dbReference type="Gene3D" id="3.10.20.90">
    <property type="entry name" value="Phosphatidylinositol 3-kinase Catalytic Subunit, Chain A, domain 1"/>
    <property type="match status" value="1"/>
</dbReference>
<dbReference type="CDD" id="cd14351">
    <property type="entry name" value="UBA_Ubx1_like"/>
    <property type="match status" value="1"/>
</dbReference>
<dbReference type="Gene3D" id="1.10.8.10">
    <property type="entry name" value="DNA helicase RuvA subunit, C-terminal domain"/>
    <property type="match status" value="1"/>
</dbReference>
<feature type="coiled-coil region" evidence="2">
    <location>
        <begin position="220"/>
        <end position="247"/>
    </location>
</feature>
<dbReference type="InterPro" id="IPR029071">
    <property type="entry name" value="Ubiquitin-like_domsf"/>
</dbReference>
<dbReference type="PROSITE" id="PS50033">
    <property type="entry name" value="UBX"/>
    <property type="match status" value="1"/>
</dbReference>
<feature type="domain" description="UBX" evidence="4">
    <location>
        <begin position="255"/>
        <end position="298"/>
    </location>
</feature>
<keyword evidence="6" id="KW-1185">Reference proteome</keyword>
<dbReference type="SMART" id="SM00726">
    <property type="entry name" value="UIM"/>
    <property type="match status" value="2"/>
</dbReference>
<evidence type="ECO:0000256" key="2">
    <source>
        <dbReference type="SAM" id="Coils"/>
    </source>
</evidence>
<dbReference type="OrthoDB" id="1920064at2759"/>
<feature type="region of interest" description="Disordered" evidence="3">
    <location>
        <begin position="397"/>
        <end position="489"/>
    </location>
</feature>
<gene>
    <name evidence="5" type="ORF">E3N88_08208</name>
</gene>
<dbReference type="AlphaFoldDB" id="A0A5N6PHM9"/>
<dbReference type="SUPFAM" id="SSF54236">
    <property type="entry name" value="Ubiquitin-like"/>
    <property type="match status" value="1"/>
</dbReference>
<keyword evidence="2" id="KW-0175">Coiled coil</keyword>
<evidence type="ECO:0000259" key="4">
    <source>
        <dbReference type="PROSITE" id="PS50033"/>
    </source>
</evidence>
<dbReference type="PANTHER" id="PTHR23322">
    <property type="entry name" value="FAS-ASSOCIATED PROTEIN"/>
    <property type="match status" value="1"/>
</dbReference>
<evidence type="ECO:0000313" key="6">
    <source>
        <dbReference type="Proteomes" id="UP000326396"/>
    </source>
</evidence>
<dbReference type="PANTHER" id="PTHR23322:SF93">
    <property type="entry name" value="UBX DOMAIN-CONTAINING PROTEIN 8"/>
    <property type="match status" value="1"/>
</dbReference>
<comment type="caution">
    <text evidence="5">The sequence shown here is derived from an EMBL/GenBank/DDBJ whole genome shotgun (WGS) entry which is preliminary data.</text>
</comment>
<dbReference type="Pfam" id="PF00789">
    <property type="entry name" value="UBX"/>
    <property type="match status" value="1"/>
</dbReference>
<dbReference type="Pfam" id="PF14555">
    <property type="entry name" value="UBA_4"/>
    <property type="match status" value="1"/>
</dbReference>
<reference evidence="5 6" key="1">
    <citation type="submission" date="2019-05" db="EMBL/GenBank/DDBJ databases">
        <title>Mikania micrantha, genome provides insights into the molecular mechanism of rapid growth.</title>
        <authorList>
            <person name="Liu B."/>
        </authorList>
    </citation>
    <scope>NUCLEOTIDE SEQUENCE [LARGE SCALE GENOMIC DNA]</scope>
    <source>
        <strain evidence="5">NLD-2019</strain>
        <tissue evidence="5">Leaf</tissue>
    </source>
</reference>
<organism evidence="5 6">
    <name type="scientific">Mikania micrantha</name>
    <name type="common">bitter vine</name>
    <dbReference type="NCBI Taxonomy" id="192012"/>
    <lineage>
        <taxon>Eukaryota</taxon>
        <taxon>Viridiplantae</taxon>
        <taxon>Streptophyta</taxon>
        <taxon>Embryophyta</taxon>
        <taxon>Tracheophyta</taxon>
        <taxon>Spermatophyta</taxon>
        <taxon>Magnoliopsida</taxon>
        <taxon>eudicotyledons</taxon>
        <taxon>Gunneridae</taxon>
        <taxon>Pentapetalae</taxon>
        <taxon>asterids</taxon>
        <taxon>campanulids</taxon>
        <taxon>Asterales</taxon>
        <taxon>Asteraceae</taxon>
        <taxon>Asteroideae</taxon>
        <taxon>Heliantheae alliance</taxon>
        <taxon>Eupatorieae</taxon>
        <taxon>Mikania</taxon>
    </lineage>
</organism>
<dbReference type="PROSITE" id="PS50330">
    <property type="entry name" value="UIM"/>
    <property type="match status" value="1"/>
</dbReference>